<dbReference type="GO" id="GO:0030170">
    <property type="term" value="F:pyridoxal phosphate binding"/>
    <property type="evidence" value="ECO:0007669"/>
    <property type="project" value="InterPro"/>
</dbReference>
<dbReference type="EMBL" id="CP023525">
    <property type="protein sequence ID" value="ATF91305.1"/>
    <property type="molecule type" value="Genomic_DNA"/>
</dbReference>
<dbReference type="InterPro" id="IPR000524">
    <property type="entry name" value="Tscrpt_reg_HTH_GntR"/>
</dbReference>
<dbReference type="PROSITE" id="PS50949">
    <property type="entry name" value="HTH_GNTR"/>
    <property type="match status" value="1"/>
</dbReference>
<proteinExistence type="inferred from homology"/>
<dbReference type="GO" id="GO:0008483">
    <property type="term" value="F:transaminase activity"/>
    <property type="evidence" value="ECO:0007669"/>
    <property type="project" value="UniProtKB-KW"/>
</dbReference>
<evidence type="ECO:0000256" key="1">
    <source>
        <dbReference type="ARBA" id="ARBA00005384"/>
    </source>
</evidence>
<dbReference type="Proteomes" id="UP000217979">
    <property type="component" value="Chromosome"/>
</dbReference>
<evidence type="ECO:0000256" key="5">
    <source>
        <dbReference type="ARBA" id="ARBA00023163"/>
    </source>
</evidence>
<comment type="similarity">
    <text evidence="1">In the C-terminal section; belongs to the class-I pyridoxal-phosphate-dependent aminotransferase family.</text>
</comment>
<protein>
    <submittedName>
        <fullName evidence="8">PLP-dependent aminotransferase family protein</fullName>
    </submittedName>
</protein>
<dbReference type="GO" id="GO:0003677">
    <property type="term" value="F:DNA binding"/>
    <property type="evidence" value="ECO:0007669"/>
    <property type="project" value="UniProtKB-KW"/>
</dbReference>
<keyword evidence="8" id="KW-0808">Transferase</keyword>
<dbReference type="SMART" id="SM00345">
    <property type="entry name" value="HTH_GNTR"/>
    <property type="match status" value="1"/>
</dbReference>
<dbReference type="CDD" id="cd07377">
    <property type="entry name" value="WHTH_GntR"/>
    <property type="match status" value="1"/>
</dbReference>
<dbReference type="PRINTS" id="PR00035">
    <property type="entry name" value="HTHGNTR"/>
</dbReference>
<dbReference type="InterPro" id="IPR004839">
    <property type="entry name" value="Aminotransferase_I/II_large"/>
</dbReference>
<dbReference type="InterPro" id="IPR036388">
    <property type="entry name" value="WH-like_DNA-bd_sf"/>
</dbReference>
<evidence type="ECO:0000259" key="7">
    <source>
        <dbReference type="PROSITE" id="PS50949"/>
    </source>
</evidence>
<dbReference type="InterPro" id="IPR015424">
    <property type="entry name" value="PyrdxlP-dep_Trfase"/>
</dbReference>
<reference evidence="8 9" key="1">
    <citation type="submission" date="2017-09" db="EMBL/GenBank/DDBJ databases">
        <title>FDA dAtabase for Regulatory Grade micrObial Sequences (FDA-ARGOS): Supporting development and validation of Infectious Disease Dx tests.</title>
        <authorList>
            <person name="Minogue T."/>
            <person name="Wolcott M."/>
            <person name="Wasieloski L."/>
            <person name="Aguilar W."/>
            <person name="Moore D."/>
            <person name="Tallon L."/>
            <person name="Sadzewicz L."/>
            <person name="Ott S."/>
            <person name="Zhao X."/>
            <person name="Nagaraj S."/>
            <person name="Vavikolanu K."/>
            <person name="Aluvathingal J."/>
            <person name="Nadendla S."/>
            <person name="Sichtig H."/>
        </authorList>
    </citation>
    <scope>NUCLEOTIDE SEQUENCE [LARGE SCALE GENOMIC DNA]</scope>
    <source>
        <strain evidence="8 9">FDAARGOS_392</strain>
    </source>
</reference>
<feature type="domain" description="HTH gntR-type" evidence="7">
    <location>
        <begin position="16"/>
        <end position="84"/>
    </location>
</feature>
<organism evidence="8 9">
    <name type="scientific">Cedecea neteri</name>
    <dbReference type="NCBI Taxonomy" id="158822"/>
    <lineage>
        <taxon>Bacteria</taxon>
        <taxon>Pseudomonadati</taxon>
        <taxon>Pseudomonadota</taxon>
        <taxon>Gammaproteobacteria</taxon>
        <taxon>Enterobacterales</taxon>
        <taxon>Enterobacteriaceae</taxon>
        <taxon>Cedecea</taxon>
    </lineage>
</organism>
<evidence type="ECO:0000256" key="2">
    <source>
        <dbReference type="ARBA" id="ARBA00022898"/>
    </source>
</evidence>
<feature type="compositionally biased region" description="Polar residues" evidence="6">
    <location>
        <begin position="82"/>
        <end position="93"/>
    </location>
</feature>
<dbReference type="SUPFAM" id="SSF53383">
    <property type="entry name" value="PLP-dependent transferases"/>
    <property type="match status" value="1"/>
</dbReference>
<dbReference type="Pfam" id="PF00155">
    <property type="entry name" value="Aminotran_1_2"/>
    <property type="match status" value="1"/>
</dbReference>
<accession>A0A291DU10</accession>
<dbReference type="CDD" id="cd00609">
    <property type="entry name" value="AAT_like"/>
    <property type="match status" value="1"/>
</dbReference>
<dbReference type="PANTHER" id="PTHR46577:SF1">
    <property type="entry name" value="HTH-TYPE TRANSCRIPTIONAL REGULATORY PROTEIN GABR"/>
    <property type="match status" value="1"/>
</dbReference>
<dbReference type="RefSeq" id="WP_061278030.1">
    <property type="nucleotide sequence ID" value="NZ_CP023525.1"/>
</dbReference>
<dbReference type="AlphaFoldDB" id="A0A291DU10"/>
<dbReference type="Gene3D" id="1.10.10.10">
    <property type="entry name" value="Winged helix-like DNA-binding domain superfamily/Winged helix DNA-binding domain"/>
    <property type="match status" value="1"/>
</dbReference>
<evidence type="ECO:0000313" key="8">
    <source>
        <dbReference type="EMBL" id="ATF91305.1"/>
    </source>
</evidence>
<evidence type="ECO:0000256" key="4">
    <source>
        <dbReference type="ARBA" id="ARBA00023125"/>
    </source>
</evidence>
<dbReference type="GO" id="GO:0003700">
    <property type="term" value="F:DNA-binding transcription factor activity"/>
    <property type="evidence" value="ECO:0007669"/>
    <property type="project" value="InterPro"/>
</dbReference>
<keyword evidence="8" id="KW-0032">Aminotransferase</keyword>
<dbReference type="PANTHER" id="PTHR46577">
    <property type="entry name" value="HTH-TYPE TRANSCRIPTIONAL REGULATORY PROTEIN GABR"/>
    <property type="match status" value="1"/>
</dbReference>
<dbReference type="Gene3D" id="3.40.640.10">
    <property type="entry name" value="Type I PLP-dependent aspartate aminotransferase-like (Major domain)"/>
    <property type="match status" value="1"/>
</dbReference>
<sequence length="458" mass="51041">MKQKPVPPVVASHHTQPRYQQISRQIKQAINSGELSAGSRLPSSRTLALELGVARATVENAYGDLVAQGWLERRGQAGTFVSPSVKSDASGENFSAARPQGAPKPFQMGLPALDLFPRAIWARLMGRRLRQQTRFDLMLPEPGGEASLKQAIADYLRFSRSIDCQPEQIFVTSGFQAGLALVLATLARPGDGIWLEDPGYRFVRPDFAKAGMAIRAIPVDDEGMRVDYGVDHFPDARFALLTPAHQSPSGVALSLSRRHALLEWASREQSWIIEDDYDSEFRYHGKPLPPLKSLDSPQRVIYAGTFSKSMFPALRVAWLVVPPHAVEDFQRQARRQPCTAPVLIQQAIADFLREGHFWRHLKKMRQCYAERRLWLEAALREQGFAVVPQEGGIQMVMEVEGDDLAVESLARAAGLAVQALSRWRIEHAGRGGLLLSFTNISSYELAQRYALQLRLAIT</sequence>
<keyword evidence="5" id="KW-0804">Transcription</keyword>
<keyword evidence="4" id="KW-0238">DNA-binding</keyword>
<dbReference type="SUPFAM" id="SSF46785">
    <property type="entry name" value="Winged helix' DNA-binding domain"/>
    <property type="match status" value="1"/>
</dbReference>
<dbReference type="InterPro" id="IPR036390">
    <property type="entry name" value="WH_DNA-bd_sf"/>
</dbReference>
<keyword evidence="2" id="KW-0663">Pyridoxal phosphate</keyword>
<evidence type="ECO:0000256" key="3">
    <source>
        <dbReference type="ARBA" id="ARBA00023015"/>
    </source>
</evidence>
<gene>
    <name evidence="8" type="ORF">CO704_03985</name>
</gene>
<keyword evidence="3" id="KW-0805">Transcription regulation</keyword>
<dbReference type="InterPro" id="IPR015421">
    <property type="entry name" value="PyrdxlP-dep_Trfase_major"/>
</dbReference>
<name>A0A291DU10_9ENTR</name>
<dbReference type="Pfam" id="PF00392">
    <property type="entry name" value="GntR"/>
    <property type="match status" value="1"/>
</dbReference>
<evidence type="ECO:0000313" key="9">
    <source>
        <dbReference type="Proteomes" id="UP000217979"/>
    </source>
</evidence>
<evidence type="ECO:0000256" key="6">
    <source>
        <dbReference type="SAM" id="MobiDB-lite"/>
    </source>
</evidence>
<dbReference type="InterPro" id="IPR051446">
    <property type="entry name" value="HTH_trans_reg/aminotransferase"/>
</dbReference>
<feature type="region of interest" description="Disordered" evidence="6">
    <location>
        <begin position="82"/>
        <end position="103"/>
    </location>
</feature>